<dbReference type="Gene3D" id="3.90.1150.10">
    <property type="entry name" value="Aspartate Aminotransferase, domain 1"/>
    <property type="match status" value="1"/>
</dbReference>
<accession>A0A9N9A5R7</accession>
<dbReference type="CDD" id="cd00609">
    <property type="entry name" value="AAT_like"/>
    <property type="match status" value="1"/>
</dbReference>
<keyword evidence="4" id="KW-1185">Reference proteome</keyword>
<dbReference type="GO" id="GO:0008483">
    <property type="term" value="F:transaminase activity"/>
    <property type="evidence" value="ECO:0007669"/>
    <property type="project" value="TreeGrafter"/>
</dbReference>
<dbReference type="GO" id="GO:0030170">
    <property type="term" value="F:pyridoxal phosphate binding"/>
    <property type="evidence" value="ECO:0007669"/>
    <property type="project" value="InterPro"/>
</dbReference>
<dbReference type="Gene3D" id="3.40.640.10">
    <property type="entry name" value="Type I PLP-dependent aspartate aminotransferase-like (Major domain)"/>
    <property type="match status" value="1"/>
</dbReference>
<dbReference type="PRINTS" id="PR00753">
    <property type="entry name" value="ACCSYNTHASE"/>
</dbReference>
<dbReference type="InterPro" id="IPR004839">
    <property type="entry name" value="Aminotransferase_I/II_large"/>
</dbReference>
<evidence type="ECO:0000259" key="2">
    <source>
        <dbReference type="Pfam" id="PF00155"/>
    </source>
</evidence>
<proteinExistence type="predicted"/>
<evidence type="ECO:0000256" key="1">
    <source>
        <dbReference type="ARBA" id="ARBA00022898"/>
    </source>
</evidence>
<feature type="domain" description="Aminotransferase class I/classII large" evidence="2">
    <location>
        <begin position="42"/>
        <end position="433"/>
    </location>
</feature>
<dbReference type="SUPFAM" id="SSF53383">
    <property type="entry name" value="PLP-dependent transferases"/>
    <property type="match status" value="1"/>
</dbReference>
<dbReference type="AlphaFoldDB" id="A0A9N9A5R7"/>
<dbReference type="PANTHER" id="PTHR43795:SF39">
    <property type="entry name" value="AMINOTRANSFERASE CLASS I_CLASSII DOMAIN-CONTAINING PROTEIN"/>
    <property type="match status" value="1"/>
</dbReference>
<comment type="caution">
    <text evidence="3">The sequence shown here is derived from an EMBL/GenBank/DDBJ whole genome shotgun (WGS) entry which is preliminary data.</text>
</comment>
<protein>
    <submittedName>
        <fullName evidence="3">3836_t:CDS:1</fullName>
    </submittedName>
</protein>
<keyword evidence="1" id="KW-0663">Pyridoxal phosphate</keyword>
<dbReference type="Pfam" id="PF00155">
    <property type="entry name" value="Aminotran_1_2"/>
    <property type="match status" value="1"/>
</dbReference>
<evidence type="ECO:0000313" key="3">
    <source>
        <dbReference type="EMBL" id="CAG8519053.1"/>
    </source>
</evidence>
<dbReference type="EMBL" id="CAJVPJ010000386">
    <property type="protein sequence ID" value="CAG8519053.1"/>
    <property type="molecule type" value="Genomic_DNA"/>
</dbReference>
<dbReference type="InterPro" id="IPR015424">
    <property type="entry name" value="PyrdxlP-dep_Trfase"/>
</dbReference>
<dbReference type="Proteomes" id="UP000789572">
    <property type="component" value="Unassembled WGS sequence"/>
</dbReference>
<name>A0A9N9A5R7_9GLOM</name>
<dbReference type="InterPro" id="IPR015421">
    <property type="entry name" value="PyrdxlP-dep_Trfase_major"/>
</dbReference>
<evidence type="ECO:0000313" key="4">
    <source>
        <dbReference type="Proteomes" id="UP000789572"/>
    </source>
</evidence>
<dbReference type="GO" id="GO:0006520">
    <property type="term" value="P:amino acid metabolic process"/>
    <property type="evidence" value="ECO:0007669"/>
    <property type="project" value="TreeGrafter"/>
</dbReference>
<dbReference type="OrthoDB" id="7042322at2759"/>
<dbReference type="PANTHER" id="PTHR43795">
    <property type="entry name" value="BIFUNCTIONAL ASPARTATE AMINOTRANSFERASE AND GLUTAMATE/ASPARTATE-PREPHENATE AMINOTRANSFERASE-RELATED"/>
    <property type="match status" value="1"/>
</dbReference>
<reference evidence="3" key="1">
    <citation type="submission" date="2021-06" db="EMBL/GenBank/DDBJ databases">
        <authorList>
            <person name="Kallberg Y."/>
            <person name="Tangrot J."/>
            <person name="Rosling A."/>
        </authorList>
    </citation>
    <scope>NUCLEOTIDE SEQUENCE</scope>
    <source>
        <strain evidence="3">IA702</strain>
    </source>
</reference>
<sequence length="443" mass="50369">MSWAYLSKRAQLRTENVALLKEGFQEAQKNPYHRTDNPSGIIHLGVAENQLMVEELLQRLPTLLDLESRHLHYGHNTGSQELRTQVAKLINRYFNVQSEILPEHITVHTGVTSAINDLAYVLCDEGDGILIPTPYYGYFDQDLYLKVHARAIPVHIGSAREIFDEQAHIEQLESAYSKATKDDKINVRALLVTNPHNPLGQCYPRPVLEALLKFASSHKLHIIFDEIYALSVFDHVLESRTPSNSMRSSLSRVKQPFMSVLALDNLDELIDPAFTHVVYGLSKDFCLNGFRVGFSISPYNQALREALKNIAELSWVGTPSENIATNLLADENYIDWFLTTNQRRLSEAYSRAITLLSDAKIPYLPAQAGHYIWIDLREYVSGSRNQEHELFRKILQNGVYIALGDAFHSEEPGWFSLTFAVEGEMLRTAVSRIVEVLVKFRDN</sequence>
<organism evidence="3 4">
    <name type="scientific">Paraglomus occultum</name>
    <dbReference type="NCBI Taxonomy" id="144539"/>
    <lineage>
        <taxon>Eukaryota</taxon>
        <taxon>Fungi</taxon>
        <taxon>Fungi incertae sedis</taxon>
        <taxon>Mucoromycota</taxon>
        <taxon>Glomeromycotina</taxon>
        <taxon>Glomeromycetes</taxon>
        <taxon>Paraglomerales</taxon>
        <taxon>Paraglomeraceae</taxon>
        <taxon>Paraglomus</taxon>
    </lineage>
</organism>
<dbReference type="InterPro" id="IPR050478">
    <property type="entry name" value="Ethylene_sulfur-biosynth"/>
</dbReference>
<dbReference type="InterPro" id="IPR015422">
    <property type="entry name" value="PyrdxlP-dep_Trfase_small"/>
</dbReference>
<gene>
    <name evidence="3" type="ORF">POCULU_LOCUS3471</name>
</gene>